<dbReference type="GO" id="GO:0031012">
    <property type="term" value="C:extracellular matrix"/>
    <property type="evidence" value="ECO:0007669"/>
    <property type="project" value="TreeGrafter"/>
</dbReference>
<evidence type="ECO:0000313" key="2">
    <source>
        <dbReference type="Proteomes" id="UP000095283"/>
    </source>
</evidence>
<dbReference type="GO" id="GO:0005615">
    <property type="term" value="C:extracellular space"/>
    <property type="evidence" value="ECO:0007669"/>
    <property type="project" value="TreeGrafter"/>
</dbReference>
<organism evidence="2 3">
    <name type="scientific">Heterorhabditis bacteriophora</name>
    <name type="common">Entomopathogenic nematode worm</name>
    <dbReference type="NCBI Taxonomy" id="37862"/>
    <lineage>
        <taxon>Eukaryota</taxon>
        <taxon>Metazoa</taxon>
        <taxon>Ecdysozoa</taxon>
        <taxon>Nematoda</taxon>
        <taxon>Chromadorea</taxon>
        <taxon>Rhabditida</taxon>
        <taxon>Rhabditina</taxon>
        <taxon>Rhabditomorpha</taxon>
        <taxon>Strongyloidea</taxon>
        <taxon>Heterorhabditidae</taxon>
        <taxon>Heterorhabditis</taxon>
    </lineage>
</organism>
<evidence type="ECO:0000313" key="3">
    <source>
        <dbReference type="WBParaSite" id="Hba_10150"/>
    </source>
</evidence>
<name>A0A1I7WY69_HETBA</name>
<evidence type="ECO:0000256" key="1">
    <source>
        <dbReference type="ARBA" id="ARBA00022729"/>
    </source>
</evidence>
<dbReference type="PANTHER" id="PTHR24373">
    <property type="entry name" value="SLIT RELATED LEUCINE-RICH REPEAT NEURONAL PROTEIN"/>
    <property type="match status" value="1"/>
</dbReference>
<dbReference type="WBParaSite" id="Hba_10150">
    <property type="protein sequence ID" value="Hba_10150"/>
    <property type="gene ID" value="Hba_10150"/>
</dbReference>
<dbReference type="InterPro" id="IPR050328">
    <property type="entry name" value="Dev_Immune_Receptor"/>
</dbReference>
<reference evidence="3" key="1">
    <citation type="submission" date="2016-11" db="UniProtKB">
        <authorList>
            <consortium name="WormBaseParasite"/>
        </authorList>
    </citation>
    <scope>IDENTIFICATION</scope>
</reference>
<accession>A0A1I7WY69</accession>
<dbReference type="SUPFAM" id="SSF52075">
    <property type="entry name" value="Outer arm dynein light chain 1"/>
    <property type="match status" value="1"/>
</dbReference>
<dbReference type="InterPro" id="IPR032675">
    <property type="entry name" value="LRR_dom_sf"/>
</dbReference>
<protein>
    <submittedName>
        <fullName evidence="3">LRRNT domain-containing protein</fullName>
    </submittedName>
</protein>
<keyword evidence="1" id="KW-0732">Signal</keyword>
<dbReference type="AlphaFoldDB" id="A0A1I7WY69"/>
<dbReference type="PANTHER" id="PTHR24373:SF370">
    <property type="entry name" value="FISH-LIPS, ISOFORM E"/>
    <property type="match status" value="1"/>
</dbReference>
<sequence length="293" mass="33461">MASIKIYGTFDGINVNVIYIYIYSMRQCQCYEDIEEKSQAMHLICKWDQLNATNLESLVAPDLVRTLTIRCPHFSKSRTRPPAGLFQGLHQLYSLIVKNAQLRDIPKALFSYIPNLMTLDMTGNDLRIEPYSLRSLGNLIHLDMSNNSINFLTNTLVSMDKLKVLTMDNNRLTNIDFRRLPEELTDLSLRHNFITTIHYVPNSTSPVIVDLPQITCTHLLHRNQTLNLILADHQNELLCKYSNVCSHECSCCEDEKCPCLSTCPTGCQCYRSAHLSSNKVRSNTIAQNSKNEQ</sequence>
<proteinExistence type="predicted"/>
<dbReference type="Proteomes" id="UP000095283">
    <property type="component" value="Unplaced"/>
</dbReference>
<dbReference type="Gene3D" id="3.80.10.10">
    <property type="entry name" value="Ribonuclease Inhibitor"/>
    <property type="match status" value="1"/>
</dbReference>
<keyword evidence="2" id="KW-1185">Reference proteome</keyword>